<gene>
    <name evidence="1" type="ORF">ABIA52_000680</name>
</gene>
<evidence type="ECO:0000313" key="2">
    <source>
        <dbReference type="Proteomes" id="UP001620520"/>
    </source>
</evidence>
<name>A0ABW8N4R4_9MICC</name>
<comment type="caution">
    <text evidence="1">The sequence shown here is derived from an EMBL/GenBank/DDBJ whole genome shotgun (WGS) entry which is preliminary data.</text>
</comment>
<reference evidence="1 2" key="1">
    <citation type="submission" date="2024-10" db="EMBL/GenBank/DDBJ databases">
        <title>Novel secondary metabolite-producing bacteria for plant disease control.</title>
        <authorList>
            <person name="Chevrette M."/>
        </authorList>
    </citation>
    <scope>NUCLEOTIDE SEQUENCE [LARGE SCALE GENOMIC DNA]</scope>
    <source>
        <strain evidence="1 2">J30 TE3557</strain>
    </source>
</reference>
<dbReference type="InterPro" id="IPR025332">
    <property type="entry name" value="DUF4238"/>
</dbReference>
<organism evidence="1 2">
    <name type="scientific">Paenarthrobacter histidinolovorans</name>
    <dbReference type="NCBI Taxonomy" id="43664"/>
    <lineage>
        <taxon>Bacteria</taxon>
        <taxon>Bacillati</taxon>
        <taxon>Actinomycetota</taxon>
        <taxon>Actinomycetes</taxon>
        <taxon>Micrococcales</taxon>
        <taxon>Micrococcaceae</taxon>
        <taxon>Paenarthrobacter</taxon>
    </lineage>
</organism>
<proteinExistence type="predicted"/>
<keyword evidence="2" id="KW-1185">Reference proteome</keyword>
<dbReference type="Proteomes" id="UP001620520">
    <property type="component" value="Unassembled WGS sequence"/>
</dbReference>
<dbReference type="Pfam" id="PF14022">
    <property type="entry name" value="DUF4238"/>
    <property type="match status" value="1"/>
</dbReference>
<dbReference type="EMBL" id="JBIYEW010000003">
    <property type="protein sequence ID" value="MFK4637791.1"/>
    <property type="molecule type" value="Genomic_DNA"/>
</dbReference>
<evidence type="ECO:0000313" key="1">
    <source>
        <dbReference type="EMBL" id="MFK4637791.1"/>
    </source>
</evidence>
<dbReference type="RefSeq" id="WP_404593564.1">
    <property type="nucleotide sequence ID" value="NZ_JBIYEW010000003.1"/>
</dbReference>
<protein>
    <recommendedName>
        <fullName evidence="3">DUF4238 domain-containing protein</fullName>
    </recommendedName>
</protein>
<sequence length="329" mass="36475">MEISKRHHTVPNFYLKGFGSAGSKPKIGAVSIDDGKRLVMPTSNATVRKNFYALDGHPDGADVFEKELSRIEGDASAVIRKAVDGSWALSWEDREILGTFLTLQFLRGPDTRAWMDQTHATLLSNVITQMGAESVRRTLARSGKEVSDDVLDRLLQQAVSPTGITMKTTPAGHIRHILELVPELVRYIVGRPWVLVRFNRKKLFTCDTPVALIRDPEQDDGLGGVGLMTAWGISVPLTREVGLLLSDPMALVEEAAERITPEELLDDVISGRYDHEQVGSTKMAQLFNSHTIANARKWVFYHPEDADLVPDELPAPRDREVDSEVISGK</sequence>
<accession>A0ABW8N4R4</accession>
<evidence type="ECO:0008006" key="3">
    <source>
        <dbReference type="Google" id="ProtNLM"/>
    </source>
</evidence>